<keyword evidence="2" id="KW-0805">Transcription regulation</keyword>
<dbReference type="AlphaFoldDB" id="A0A3M2M0I4"/>
<proteinExistence type="predicted"/>
<dbReference type="OrthoDB" id="7849865at2"/>
<dbReference type="Pfam" id="PF13411">
    <property type="entry name" value="MerR_1"/>
    <property type="match status" value="1"/>
</dbReference>
<dbReference type="CDD" id="cd01106">
    <property type="entry name" value="HTH_TipAL-Mta"/>
    <property type="match status" value="1"/>
</dbReference>
<evidence type="ECO:0000256" key="3">
    <source>
        <dbReference type="ARBA" id="ARBA00023125"/>
    </source>
</evidence>
<dbReference type="PRINTS" id="PR00040">
    <property type="entry name" value="HTHMERR"/>
</dbReference>
<dbReference type="InterPro" id="IPR047057">
    <property type="entry name" value="MerR_fam"/>
</dbReference>
<dbReference type="SUPFAM" id="SSF89082">
    <property type="entry name" value="Antibiotic binding domain of TipA-like multidrug resistance regulators"/>
    <property type="match status" value="1"/>
</dbReference>
<dbReference type="SMART" id="SM00422">
    <property type="entry name" value="HTH_MERR"/>
    <property type="match status" value="1"/>
</dbReference>
<evidence type="ECO:0000313" key="6">
    <source>
        <dbReference type="EMBL" id="RMI41885.1"/>
    </source>
</evidence>
<dbReference type="GO" id="GO:0003677">
    <property type="term" value="F:DNA binding"/>
    <property type="evidence" value="ECO:0007669"/>
    <property type="project" value="UniProtKB-KW"/>
</dbReference>
<feature type="domain" description="HTH merR-type" evidence="5">
    <location>
        <begin position="1"/>
        <end position="71"/>
    </location>
</feature>
<evidence type="ECO:0000313" key="7">
    <source>
        <dbReference type="Proteomes" id="UP000282674"/>
    </source>
</evidence>
<dbReference type="PANTHER" id="PTHR30204">
    <property type="entry name" value="REDOX-CYCLING DRUG-SENSING TRANSCRIPTIONAL ACTIVATOR SOXR"/>
    <property type="match status" value="1"/>
</dbReference>
<keyword evidence="4" id="KW-0804">Transcription</keyword>
<keyword evidence="7" id="KW-1185">Reference proteome</keyword>
<keyword evidence="3" id="KW-0238">DNA-binding</keyword>
<sequence>MEHSISRVARMAGVSARTLRHYHDIGLLVPARVADNGYRYYGRRELLRLQRILLMRRLGMPLPDIATALDGTSDELTALRRHREQVAAERDRLNRVLDTVDRTIAGLTGERLLDDEDFFTGLAEAKDRLRQDLNVRYGPAAADRLTDADHTTHAWTRADYDRAAARAGLLYSRMSEARSRGVAPGASEVFDLVAEHYREVRRLWPADAAAYRALADLITDNPEQRAPIAAIDQDLPDWLADAIRIHATSL</sequence>
<dbReference type="InterPro" id="IPR009061">
    <property type="entry name" value="DNA-bd_dom_put_sf"/>
</dbReference>
<reference evidence="6 7" key="1">
    <citation type="submission" date="2018-10" db="EMBL/GenBank/DDBJ databases">
        <title>Isolation from soil.</title>
        <authorList>
            <person name="Hu J."/>
        </authorList>
    </citation>
    <scope>NUCLEOTIDE SEQUENCE [LARGE SCALE GENOMIC DNA]</scope>
    <source>
        <strain evidence="6 7">NEAU-Ht49</strain>
    </source>
</reference>
<dbReference type="InterPro" id="IPR000551">
    <property type="entry name" value="MerR-type_HTH_dom"/>
</dbReference>
<dbReference type="PANTHER" id="PTHR30204:SF69">
    <property type="entry name" value="MERR-FAMILY TRANSCRIPTIONAL REGULATOR"/>
    <property type="match status" value="1"/>
</dbReference>
<dbReference type="InterPro" id="IPR012925">
    <property type="entry name" value="TipAS_dom"/>
</dbReference>
<evidence type="ECO:0000256" key="1">
    <source>
        <dbReference type="ARBA" id="ARBA00022491"/>
    </source>
</evidence>
<dbReference type="Gene3D" id="1.10.490.50">
    <property type="entry name" value="Antibiotic binding domain of TipA-like multidrug resistance regulators"/>
    <property type="match status" value="1"/>
</dbReference>
<keyword evidence="1" id="KW-0678">Repressor</keyword>
<protein>
    <submittedName>
        <fullName evidence="6">MerR family transcriptional regulator</fullName>
    </submittedName>
</protein>
<evidence type="ECO:0000256" key="4">
    <source>
        <dbReference type="ARBA" id="ARBA00023163"/>
    </source>
</evidence>
<evidence type="ECO:0000256" key="2">
    <source>
        <dbReference type="ARBA" id="ARBA00023015"/>
    </source>
</evidence>
<dbReference type="Pfam" id="PF07739">
    <property type="entry name" value="TipAS"/>
    <property type="match status" value="1"/>
</dbReference>
<accession>A0A3M2M0I4</accession>
<comment type="caution">
    <text evidence="6">The sequence shown here is derived from an EMBL/GenBank/DDBJ whole genome shotgun (WGS) entry which is preliminary data.</text>
</comment>
<name>A0A3M2M0I4_9ACTN</name>
<dbReference type="EMBL" id="RFFG01000038">
    <property type="protein sequence ID" value="RMI41885.1"/>
    <property type="molecule type" value="Genomic_DNA"/>
</dbReference>
<evidence type="ECO:0000259" key="5">
    <source>
        <dbReference type="PROSITE" id="PS50937"/>
    </source>
</evidence>
<organism evidence="6 7">
    <name type="scientific">Actinomadura harenae</name>
    <dbReference type="NCBI Taxonomy" id="2483351"/>
    <lineage>
        <taxon>Bacteria</taxon>
        <taxon>Bacillati</taxon>
        <taxon>Actinomycetota</taxon>
        <taxon>Actinomycetes</taxon>
        <taxon>Streptosporangiales</taxon>
        <taxon>Thermomonosporaceae</taxon>
        <taxon>Actinomadura</taxon>
    </lineage>
</organism>
<dbReference type="InterPro" id="IPR036244">
    <property type="entry name" value="TipA-like_antibiotic-bd"/>
</dbReference>
<dbReference type="Gene3D" id="1.10.1660.10">
    <property type="match status" value="1"/>
</dbReference>
<dbReference type="Proteomes" id="UP000282674">
    <property type="component" value="Unassembled WGS sequence"/>
</dbReference>
<dbReference type="RefSeq" id="WP_122196212.1">
    <property type="nucleotide sequence ID" value="NZ_JBHSKC010000030.1"/>
</dbReference>
<dbReference type="PROSITE" id="PS50937">
    <property type="entry name" value="HTH_MERR_2"/>
    <property type="match status" value="1"/>
</dbReference>
<dbReference type="GO" id="GO:0003700">
    <property type="term" value="F:DNA-binding transcription factor activity"/>
    <property type="evidence" value="ECO:0007669"/>
    <property type="project" value="InterPro"/>
</dbReference>
<dbReference type="SUPFAM" id="SSF46955">
    <property type="entry name" value="Putative DNA-binding domain"/>
    <property type="match status" value="1"/>
</dbReference>
<gene>
    <name evidence="6" type="ORF">EBO15_21455</name>
</gene>